<dbReference type="AlphaFoldDB" id="A0A4R1F444"/>
<dbReference type="Gene3D" id="3.40.190.10">
    <property type="entry name" value="Periplasmic binding protein-like II"/>
    <property type="match status" value="2"/>
</dbReference>
<keyword evidence="3" id="KW-1185">Reference proteome</keyword>
<name>A0A4R1F444_9GAMM</name>
<organism evidence="2 3">
    <name type="scientific">Cocleimonas flava</name>
    <dbReference type="NCBI Taxonomy" id="634765"/>
    <lineage>
        <taxon>Bacteria</taxon>
        <taxon>Pseudomonadati</taxon>
        <taxon>Pseudomonadota</taxon>
        <taxon>Gammaproteobacteria</taxon>
        <taxon>Thiotrichales</taxon>
        <taxon>Thiotrichaceae</taxon>
        <taxon>Cocleimonas</taxon>
    </lineage>
</organism>
<evidence type="ECO:0000313" key="3">
    <source>
        <dbReference type="Proteomes" id="UP000294887"/>
    </source>
</evidence>
<dbReference type="EMBL" id="SMFQ01000002">
    <property type="protein sequence ID" value="TCJ89047.1"/>
    <property type="molecule type" value="Genomic_DNA"/>
</dbReference>
<sequence length="369" mass="42211">MKAFNHFFIFLLCSYFSTTLLYGQSELTIATWGGSYENAQQTALFQPFEVATGTLVNTQKYSGDLAILNSDLLPDIIDMTLGDALIACDKKLIHKLDYKQILIKDKKHENPKSDFVKHSILPCGIAHLSYSTLIAYDEREFTGEKPQTISDFFDIKRFPGKRALNKSPSDILEWALIAEGVPIDQIYDLLSTERGMRIAFRRLDSIRDEIIWWDNPRQAASLLSTGKAVMASGYNGRFFSAQLDGAPITMIWDAQIIDWNVWVIPKQKDSNSKTVLKNNFIRFVIKAENMAKLAEIIPYGPSRKSALRRIGLHAEQGFSMRDQLPTATHHLDRALFRDANWYANTQNLRKTRFWDWLNQNKMGDAKEDN</sequence>
<proteinExistence type="predicted"/>
<dbReference type="PANTHER" id="PTHR30222">
    <property type="entry name" value="SPERMIDINE/PUTRESCINE-BINDING PERIPLASMIC PROTEIN"/>
    <property type="match status" value="1"/>
</dbReference>
<dbReference type="SUPFAM" id="SSF53850">
    <property type="entry name" value="Periplasmic binding protein-like II"/>
    <property type="match status" value="1"/>
</dbReference>
<reference evidence="2 3" key="1">
    <citation type="submission" date="2019-03" db="EMBL/GenBank/DDBJ databases">
        <title>Genomic Encyclopedia of Type Strains, Phase IV (KMG-IV): sequencing the most valuable type-strain genomes for metagenomic binning, comparative biology and taxonomic classification.</title>
        <authorList>
            <person name="Goeker M."/>
        </authorList>
    </citation>
    <scope>NUCLEOTIDE SEQUENCE [LARGE SCALE GENOMIC DNA]</scope>
    <source>
        <strain evidence="2 3">DSM 24830</strain>
    </source>
</reference>
<dbReference type="Proteomes" id="UP000294887">
    <property type="component" value="Unassembled WGS sequence"/>
</dbReference>
<gene>
    <name evidence="2" type="ORF">EV695_0908</name>
</gene>
<keyword evidence="1" id="KW-0732">Signal</keyword>
<dbReference type="RefSeq" id="WP_165874616.1">
    <property type="nucleotide sequence ID" value="NZ_BAAAFU010000008.1"/>
</dbReference>
<dbReference type="PANTHER" id="PTHR30222:SF2">
    <property type="entry name" value="ABC TRANSPORTER SUBSTRATE-BINDING PROTEIN"/>
    <property type="match status" value="1"/>
</dbReference>
<protein>
    <submittedName>
        <fullName evidence="2">Putative spermidine/putrescine transport system substrate-binding protein</fullName>
    </submittedName>
</protein>
<evidence type="ECO:0000256" key="1">
    <source>
        <dbReference type="ARBA" id="ARBA00022729"/>
    </source>
</evidence>
<evidence type="ECO:0000313" key="2">
    <source>
        <dbReference type="EMBL" id="TCJ89047.1"/>
    </source>
</evidence>
<accession>A0A4R1F444</accession>
<dbReference type="InterPro" id="IPR006059">
    <property type="entry name" value="SBP"/>
</dbReference>
<dbReference type="Pfam" id="PF13416">
    <property type="entry name" value="SBP_bac_8"/>
    <property type="match status" value="1"/>
</dbReference>
<comment type="caution">
    <text evidence="2">The sequence shown here is derived from an EMBL/GenBank/DDBJ whole genome shotgun (WGS) entry which is preliminary data.</text>
</comment>